<dbReference type="Pfam" id="PF07883">
    <property type="entry name" value="Cupin_2"/>
    <property type="match status" value="1"/>
</dbReference>
<dbReference type="InterPro" id="IPR047142">
    <property type="entry name" value="OryJ/VirC-like"/>
</dbReference>
<dbReference type="PANTHER" id="PTHR36156:SF2">
    <property type="entry name" value="CUPIN TYPE-2 DOMAIN-CONTAINING PROTEIN"/>
    <property type="match status" value="1"/>
</dbReference>
<dbReference type="Gene3D" id="2.60.120.10">
    <property type="entry name" value="Jelly Rolls"/>
    <property type="match status" value="1"/>
</dbReference>
<evidence type="ECO:0000313" key="2">
    <source>
        <dbReference type="EMBL" id="KAK9424298.1"/>
    </source>
</evidence>
<organism evidence="2 3">
    <name type="scientific">Seiridium unicorne</name>
    <dbReference type="NCBI Taxonomy" id="138068"/>
    <lineage>
        <taxon>Eukaryota</taxon>
        <taxon>Fungi</taxon>
        <taxon>Dikarya</taxon>
        <taxon>Ascomycota</taxon>
        <taxon>Pezizomycotina</taxon>
        <taxon>Sordariomycetes</taxon>
        <taxon>Xylariomycetidae</taxon>
        <taxon>Amphisphaeriales</taxon>
        <taxon>Sporocadaceae</taxon>
        <taxon>Seiridium</taxon>
    </lineage>
</organism>
<accession>A0ABR2VBL3</accession>
<dbReference type="Proteomes" id="UP001408356">
    <property type="component" value="Unassembled WGS sequence"/>
</dbReference>
<dbReference type="EMBL" id="JARVKF010000044">
    <property type="protein sequence ID" value="KAK9424298.1"/>
    <property type="molecule type" value="Genomic_DNA"/>
</dbReference>
<evidence type="ECO:0000259" key="1">
    <source>
        <dbReference type="Pfam" id="PF07883"/>
    </source>
</evidence>
<dbReference type="InterPro" id="IPR014710">
    <property type="entry name" value="RmlC-like_jellyroll"/>
</dbReference>
<feature type="domain" description="Cupin type-2" evidence="1">
    <location>
        <begin position="94"/>
        <end position="154"/>
    </location>
</feature>
<sequence length="185" mass="20670">MSDQQQQLPEKPYPVVHRYITTHDADGKPTFETGVKEEIDFERTPMGGDLFLAYTGIEFPVAISQDSDLNTYKEHCVKKPESFMIPGGFISRYIDYHPGAAPLWHRTTTLDFGVVIEGQIQLELEGGEKRILNKGDVAVQRGTNHAWSNPSKTEFARVFYVALDAKPAVVNGVEMGESMGQVSHK</sequence>
<protein>
    <submittedName>
        <fullName evidence="2">SpoI</fullName>
    </submittedName>
</protein>
<reference evidence="2 3" key="1">
    <citation type="journal article" date="2024" name="J. Plant Pathol.">
        <title>Sequence and assembly of the genome of Seiridium unicorne, isolate CBS 538.82, causal agent of cypress canker disease.</title>
        <authorList>
            <person name="Scali E."/>
            <person name="Rocca G.D."/>
            <person name="Danti R."/>
            <person name="Garbelotto M."/>
            <person name="Barberini S."/>
            <person name="Baroncelli R."/>
            <person name="Emiliani G."/>
        </authorList>
    </citation>
    <scope>NUCLEOTIDE SEQUENCE [LARGE SCALE GENOMIC DNA]</scope>
    <source>
        <strain evidence="2 3">BM-138-508</strain>
    </source>
</reference>
<dbReference type="PANTHER" id="PTHR36156">
    <property type="entry name" value="SLR2101 PROTEIN"/>
    <property type="match status" value="1"/>
</dbReference>
<dbReference type="InterPro" id="IPR013096">
    <property type="entry name" value="Cupin_2"/>
</dbReference>
<keyword evidence="3" id="KW-1185">Reference proteome</keyword>
<name>A0ABR2VBL3_9PEZI</name>
<evidence type="ECO:0000313" key="3">
    <source>
        <dbReference type="Proteomes" id="UP001408356"/>
    </source>
</evidence>
<dbReference type="InterPro" id="IPR011051">
    <property type="entry name" value="RmlC_Cupin_sf"/>
</dbReference>
<gene>
    <name evidence="2" type="ORF">SUNI508_13751</name>
</gene>
<dbReference type="CDD" id="cd02231">
    <property type="entry name" value="cupin_BLL6423-like"/>
    <property type="match status" value="1"/>
</dbReference>
<comment type="caution">
    <text evidence="2">The sequence shown here is derived from an EMBL/GenBank/DDBJ whole genome shotgun (WGS) entry which is preliminary data.</text>
</comment>
<dbReference type="SUPFAM" id="SSF51182">
    <property type="entry name" value="RmlC-like cupins"/>
    <property type="match status" value="1"/>
</dbReference>
<proteinExistence type="predicted"/>